<dbReference type="Gene3D" id="3.10.180.10">
    <property type="entry name" value="2,3-Dihydroxybiphenyl 1,2-Dioxygenase, domain 1"/>
    <property type="match status" value="1"/>
</dbReference>
<dbReference type="SUPFAM" id="SSF54593">
    <property type="entry name" value="Glyoxalase/Bleomycin resistance protein/Dihydroxybiphenyl dioxygenase"/>
    <property type="match status" value="1"/>
</dbReference>
<protein>
    <submittedName>
        <fullName evidence="2">4a-hydroxytetrahydrobiopterin dehydratase</fullName>
    </submittedName>
</protein>
<organism evidence="2 4">
    <name type="scientific">Mycolicibacterium wolinskyi</name>
    <dbReference type="NCBI Taxonomy" id="59750"/>
    <lineage>
        <taxon>Bacteria</taxon>
        <taxon>Bacillati</taxon>
        <taxon>Actinomycetota</taxon>
        <taxon>Actinomycetes</taxon>
        <taxon>Mycobacteriales</taxon>
        <taxon>Mycobacteriaceae</taxon>
        <taxon>Mycolicibacterium</taxon>
    </lineage>
</organism>
<dbReference type="PANTHER" id="PTHR35908">
    <property type="entry name" value="HYPOTHETICAL FUSION PROTEIN"/>
    <property type="match status" value="1"/>
</dbReference>
<evidence type="ECO:0000313" key="5">
    <source>
        <dbReference type="Proteomes" id="UP000193964"/>
    </source>
</evidence>
<dbReference type="AlphaFoldDB" id="A0A132PIR2"/>
<dbReference type="OrthoDB" id="15077at2"/>
<dbReference type="EMBL" id="LGTW01000015">
    <property type="protein sequence ID" value="KWX22226.1"/>
    <property type="molecule type" value="Genomic_DNA"/>
</dbReference>
<dbReference type="PATRIC" id="fig|59750.3.peg.1734"/>
<dbReference type="EMBL" id="LQQA01000032">
    <property type="protein sequence ID" value="ORX10694.1"/>
    <property type="molecule type" value="Genomic_DNA"/>
</dbReference>
<evidence type="ECO:0000313" key="3">
    <source>
        <dbReference type="EMBL" id="ORX10694.1"/>
    </source>
</evidence>
<proteinExistence type="predicted"/>
<dbReference type="STRING" id="59750.AWC31_04735"/>
<evidence type="ECO:0000313" key="4">
    <source>
        <dbReference type="Proteomes" id="UP000070612"/>
    </source>
</evidence>
<gene>
    <name evidence="2" type="ORF">AFM11_21930</name>
    <name evidence="3" type="ORF">AWC31_04735</name>
</gene>
<comment type="caution">
    <text evidence="2">The sequence shown here is derived from an EMBL/GenBank/DDBJ whole genome shotgun (WGS) entry which is preliminary data.</text>
</comment>
<keyword evidence="4" id="KW-1185">Reference proteome</keyword>
<reference evidence="2 4" key="1">
    <citation type="submission" date="2015-07" db="EMBL/GenBank/DDBJ databases">
        <title>A draft genome sequence of Mycobacterium wolinskyi.</title>
        <authorList>
            <person name="de Man T.J."/>
            <person name="Perry K.A."/>
            <person name="Coulliette A.D."/>
            <person name="Jensen B."/>
            <person name="Toney N.C."/>
            <person name="Limbago B.M."/>
            <person name="Noble-Wang J."/>
        </authorList>
    </citation>
    <scope>NUCLEOTIDE SEQUENCE [LARGE SCALE GENOMIC DNA]</scope>
    <source>
        <strain evidence="2 4">CDC_01</strain>
    </source>
</reference>
<dbReference type="Proteomes" id="UP000193964">
    <property type="component" value="Unassembled WGS sequence"/>
</dbReference>
<accession>A0A132PIR2</accession>
<dbReference type="InterPro" id="IPR029068">
    <property type="entry name" value="Glyas_Bleomycin-R_OHBP_Dase"/>
</dbReference>
<sequence>MTRQHISDTVGPLGWRLVLGAVYTEVLVPSMSDAVAAASHAVAAAGTDASGHLSVDIRADRAILRLRSAQAGTVTTRDLELAHAVSQALSGRGFEMAVGHEVIQSFEIAIDALDIEAVRPFWKAITGYEDEPGPSDLNAGLVDPFGRGPAIWFQQMDSPRAQRNRIHIDIDVPHDAARARIDAALAAGGTLVSDKAAPAFWVLADAEGNEACICTWQGRD</sequence>
<evidence type="ECO:0000313" key="2">
    <source>
        <dbReference type="EMBL" id="KWX22226.1"/>
    </source>
</evidence>
<dbReference type="Pfam" id="PF18029">
    <property type="entry name" value="Glyoxalase_6"/>
    <property type="match status" value="1"/>
</dbReference>
<dbReference type="InterPro" id="IPR041581">
    <property type="entry name" value="Glyoxalase_6"/>
</dbReference>
<reference evidence="3 5" key="2">
    <citation type="submission" date="2016-01" db="EMBL/GenBank/DDBJ databases">
        <title>The new phylogeny of the genus Mycobacterium.</title>
        <authorList>
            <person name="Tarcisio F."/>
            <person name="Conor M."/>
            <person name="Antonella G."/>
            <person name="Elisabetta G."/>
            <person name="Giulia F.S."/>
            <person name="Sara T."/>
            <person name="Anna F."/>
            <person name="Clotilde B."/>
            <person name="Roberto B."/>
            <person name="Veronica D.S."/>
            <person name="Fabio R."/>
            <person name="Monica P."/>
            <person name="Olivier J."/>
            <person name="Enrico T."/>
            <person name="Nicola S."/>
        </authorList>
    </citation>
    <scope>NUCLEOTIDE SEQUENCE [LARGE SCALE GENOMIC DNA]</scope>
    <source>
        <strain evidence="3 5">ATCC 700010</strain>
    </source>
</reference>
<dbReference type="PANTHER" id="PTHR35908:SF1">
    <property type="entry name" value="CONSERVED PROTEIN"/>
    <property type="match status" value="1"/>
</dbReference>
<dbReference type="Proteomes" id="UP000070612">
    <property type="component" value="Unassembled WGS sequence"/>
</dbReference>
<feature type="domain" description="Glyoxalase-like" evidence="1">
    <location>
        <begin position="108"/>
        <end position="214"/>
    </location>
</feature>
<evidence type="ECO:0000259" key="1">
    <source>
        <dbReference type="Pfam" id="PF18029"/>
    </source>
</evidence>
<name>A0A132PIR2_9MYCO</name>